<dbReference type="Proteomes" id="UP000184144">
    <property type="component" value="Unassembled WGS sequence"/>
</dbReference>
<accession>A0A1M5BNK0</accession>
<dbReference type="EMBL" id="FQUV01000006">
    <property type="protein sequence ID" value="SHF44109.1"/>
    <property type="molecule type" value="Genomic_DNA"/>
</dbReference>
<evidence type="ECO:0000313" key="2">
    <source>
        <dbReference type="Proteomes" id="UP000184144"/>
    </source>
</evidence>
<evidence type="ECO:0000313" key="1">
    <source>
        <dbReference type="EMBL" id="SHF44109.1"/>
    </source>
</evidence>
<dbReference type="STRING" id="1486859.SAMN05444273_10666"/>
<dbReference type="Gene3D" id="3.40.109.10">
    <property type="entry name" value="NADH Oxidase"/>
    <property type="match status" value="1"/>
</dbReference>
<dbReference type="PANTHER" id="PTHR23026:SF123">
    <property type="entry name" value="NAD(P)H NITROREDUCTASE RV3131-RELATED"/>
    <property type="match status" value="1"/>
</dbReference>
<organism evidence="1 2">
    <name type="scientific">Litoreibacter ascidiaceicola</name>
    <dbReference type="NCBI Taxonomy" id="1486859"/>
    <lineage>
        <taxon>Bacteria</taxon>
        <taxon>Pseudomonadati</taxon>
        <taxon>Pseudomonadota</taxon>
        <taxon>Alphaproteobacteria</taxon>
        <taxon>Rhodobacterales</taxon>
        <taxon>Roseobacteraceae</taxon>
        <taxon>Litoreibacter</taxon>
    </lineage>
</organism>
<name>A0A1M5BNK0_9RHOB</name>
<dbReference type="SUPFAM" id="SSF55469">
    <property type="entry name" value="FMN-dependent nitroreductase-like"/>
    <property type="match status" value="2"/>
</dbReference>
<dbReference type="PANTHER" id="PTHR23026">
    <property type="entry name" value="NADPH NITROREDUCTASE"/>
    <property type="match status" value="1"/>
</dbReference>
<evidence type="ECO:0008006" key="3">
    <source>
        <dbReference type="Google" id="ProtNLM"/>
    </source>
</evidence>
<keyword evidence="2" id="KW-1185">Reference proteome</keyword>
<sequence>MRRNRELVRYATLATNSHNTQPWFFDVSEDRITVHIDRSRRCVVVDPDDHHLHVSLGCATENIVIAASGFGIVATPCIASDGASVQIDLVEEAIPASPLIAAIPLRQTTRSLFDGKPLTEAEKLALTDAAAGPDVTFHLIQSPECIAALREMVVVGNAKQMANPKFVAELVLWIRFSARGARIRRDGLFGRCLGNPSLPEWVGRVIFPFVFRVSSETAKIRHQISSASALAVFVSDRNTPVNWVETGRAFQRFALAATSLGLMNAHINQAIEVSEQRDQVATLLGETEGRPSLLLRIGRGEPMPYSYRRNVEEVMTETRKWN</sequence>
<reference evidence="2" key="1">
    <citation type="submission" date="2016-11" db="EMBL/GenBank/DDBJ databases">
        <authorList>
            <person name="Varghese N."/>
            <person name="Submissions S."/>
        </authorList>
    </citation>
    <scope>NUCLEOTIDE SEQUENCE [LARGE SCALE GENOMIC DNA]</scope>
    <source>
        <strain evidence="2">DSM 100566</strain>
    </source>
</reference>
<protein>
    <recommendedName>
        <fullName evidence="3">Nitroreductase family protein</fullName>
    </recommendedName>
</protein>
<dbReference type="InterPro" id="IPR000415">
    <property type="entry name" value="Nitroreductase-like"/>
</dbReference>
<dbReference type="AlphaFoldDB" id="A0A1M5BNK0"/>
<dbReference type="InterPro" id="IPR050627">
    <property type="entry name" value="Nitroreductase/BluB"/>
</dbReference>
<dbReference type="NCBIfam" id="NF047509">
    <property type="entry name" value="Rv3131_FMN_oxido"/>
    <property type="match status" value="1"/>
</dbReference>
<proteinExistence type="predicted"/>
<dbReference type="GO" id="GO:0016491">
    <property type="term" value="F:oxidoreductase activity"/>
    <property type="evidence" value="ECO:0007669"/>
    <property type="project" value="InterPro"/>
</dbReference>
<gene>
    <name evidence="1" type="ORF">SAMN05444273_10666</name>
</gene>